<dbReference type="PANTHER" id="PTHR36924">
    <property type="entry name" value="ANTITOXIN HIGA-1"/>
    <property type="match status" value="1"/>
</dbReference>
<dbReference type="InterPro" id="IPR001387">
    <property type="entry name" value="Cro/C1-type_HTH"/>
</dbReference>
<proteinExistence type="predicted"/>
<sequence length="108" mass="12044">MLMFNQPHPAEIIREDILPELGLSVTEAAKQLGVNRVTLSRLLNGKSAISADMAIRLHTWLGENSPSPESWLHQQADYDLWQAQQKINLSVIPVHSQLSSTVFEIGSK</sequence>
<gene>
    <name evidence="3" type="primary">higA</name>
    <name evidence="3" type="ORF">CVP04_07220</name>
</gene>
<comment type="caution">
    <text evidence="3">The sequence shown here is derived from an EMBL/GenBank/DDBJ whole genome shotgun (WGS) entry which is preliminary data.</text>
</comment>
<organism evidence="3 4">
    <name type="scientific">Caviibacterium pharyngocola</name>
    <dbReference type="NCBI Taxonomy" id="28159"/>
    <lineage>
        <taxon>Bacteria</taxon>
        <taxon>Pseudomonadati</taxon>
        <taxon>Pseudomonadota</taxon>
        <taxon>Gammaproteobacteria</taxon>
        <taxon>Pasteurellales</taxon>
        <taxon>Pasteurellaceae</taxon>
        <taxon>Caviibacterium</taxon>
    </lineage>
</organism>
<evidence type="ECO:0000259" key="2">
    <source>
        <dbReference type="PROSITE" id="PS50943"/>
    </source>
</evidence>
<dbReference type="Pfam" id="PF01381">
    <property type="entry name" value="HTH_3"/>
    <property type="match status" value="1"/>
</dbReference>
<dbReference type="Gene3D" id="1.10.260.40">
    <property type="entry name" value="lambda repressor-like DNA-binding domains"/>
    <property type="match status" value="1"/>
</dbReference>
<accession>A0A2M8RW74</accession>
<dbReference type="SUPFAM" id="SSF47413">
    <property type="entry name" value="lambda repressor-like DNA-binding domains"/>
    <property type="match status" value="1"/>
</dbReference>
<name>A0A2M8RW74_9PAST</name>
<dbReference type="NCBIfam" id="TIGR02607">
    <property type="entry name" value="antidote_HigA"/>
    <property type="match status" value="1"/>
</dbReference>
<feature type="domain" description="HTH cro/C1-type" evidence="2">
    <location>
        <begin position="20"/>
        <end position="57"/>
    </location>
</feature>
<dbReference type="InterPro" id="IPR013430">
    <property type="entry name" value="Toxin_antidote_HigA"/>
</dbReference>
<dbReference type="EMBL" id="PHGZ01000013">
    <property type="protein sequence ID" value="PJG83134.1"/>
    <property type="molecule type" value="Genomic_DNA"/>
</dbReference>
<evidence type="ECO:0000313" key="4">
    <source>
        <dbReference type="Proteomes" id="UP000230282"/>
    </source>
</evidence>
<evidence type="ECO:0000313" key="3">
    <source>
        <dbReference type="EMBL" id="PJG83134.1"/>
    </source>
</evidence>
<dbReference type="InterPro" id="IPR010982">
    <property type="entry name" value="Lambda_DNA-bd_dom_sf"/>
</dbReference>
<keyword evidence="1" id="KW-0238">DNA-binding</keyword>
<dbReference type="PANTHER" id="PTHR36924:SF1">
    <property type="entry name" value="ANTITOXIN HIGA-1"/>
    <property type="match status" value="1"/>
</dbReference>
<protein>
    <submittedName>
        <fullName evidence="3">Addiction module antidote protein, HigA family</fullName>
    </submittedName>
</protein>
<dbReference type="AlphaFoldDB" id="A0A2M8RW74"/>
<reference evidence="3 4" key="1">
    <citation type="submission" date="2017-11" db="EMBL/GenBank/DDBJ databases">
        <title>Reclassification of Bisgaard taxon 5 as Caviibacterium pharyngocola gen. nov., sp. nov.</title>
        <authorList>
            <person name="Christensen H."/>
        </authorList>
    </citation>
    <scope>NUCLEOTIDE SEQUENCE [LARGE SCALE GENOMIC DNA]</scope>
    <source>
        <strain evidence="3 4">7_3</strain>
    </source>
</reference>
<dbReference type="OrthoDB" id="9793869at2"/>
<dbReference type="RefSeq" id="WP_100296823.1">
    <property type="nucleotide sequence ID" value="NZ_PHGZ01000013.1"/>
</dbReference>
<dbReference type="CDD" id="cd00093">
    <property type="entry name" value="HTH_XRE"/>
    <property type="match status" value="1"/>
</dbReference>
<dbReference type="GO" id="GO:0003677">
    <property type="term" value="F:DNA binding"/>
    <property type="evidence" value="ECO:0007669"/>
    <property type="project" value="UniProtKB-KW"/>
</dbReference>
<keyword evidence="4" id="KW-1185">Reference proteome</keyword>
<dbReference type="PROSITE" id="PS50943">
    <property type="entry name" value="HTH_CROC1"/>
    <property type="match status" value="1"/>
</dbReference>
<dbReference type="Proteomes" id="UP000230282">
    <property type="component" value="Unassembled WGS sequence"/>
</dbReference>
<evidence type="ECO:0000256" key="1">
    <source>
        <dbReference type="ARBA" id="ARBA00023125"/>
    </source>
</evidence>